<dbReference type="SUPFAM" id="SSF52540">
    <property type="entry name" value="P-loop containing nucleoside triphosphate hydrolases"/>
    <property type="match status" value="1"/>
</dbReference>
<name>A0A3B1CUN9_9ZZZZ</name>
<evidence type="ECO:0008006" key="4">
    <source>
        <dbReference type="Google" id="ProtNLM"/>
    </source>
</evidence>
<feature type="region of interest" description="Disordered" evidence="2">
    <location>
        <begin position="273"/>
        <end position="292"/>
    </location>
</feature>
<protein>
    <recommendedName>
        <fullName evidence="4">DNA double-strand break repair Rad50 ATPase</fullName>
    </recommendedName>
</protein>
<sequence>KFQGDDIEPVITYAEQLLKELKENNDQRHSLGKDIIRIQRDIEPAKIELETSKSAMDSWHKHWKEPMNGIGLNEDTSPEDAVEALENLRDCLEQLGKAEEAEQRIDAMDKFKDEFSGDVQALVESVAPEIKDLPPEQAVDKLQSMLKEARDLATKRNGFMERMESTEGDIRLAKVELDRALEKFDELKKTARCENDEQLYEVERNFRESVDLNKKLSQVKETLDGIAEGVPLEELDKQSLDVDPDGLPGEIDTLERQLKDELDPLIQKLSEDKGEARTRLQHMDGSGKAAEKEEEAQQALTKVRRLADNYVRLRIAALVLKKEVDRYRQENQDPILKIATRYFSELTQESFSGLRADIDNSGKPILIGIYPDGSVKTVKEMSSGTRDQLFLALRLATLEWRLEKHEPMPFIADDILVNFDDARAEATLKALASLAEKNQVILFSHHKQIVESAKALKLNNLVFIHPLSNIAS</sequence>
<dbReference type="PANTHER" id="PTHR41259:SF1">
    <property type="entry name" value="DOUBLE-STRAND BREAK REPAIR RAD50 ATPASE, PUTATIVE-RELATED"/>
    <property type="match status" value="1"/>
</dbReference>
<organism evidence="3">
    <name type="scientific">hydrothermal vent metagenome</name>
    <dbReference type="NCBI Taxonomy" id="652676"/>
    <lineage>
        <taxon>unclassified sequences</taxon>
        <taxon>metagenomes</taxon>
        <taxon>ecological metagenomes</taxon>
    </lineage>
</organism>
<evidence type="ECO:0000256" key="1">
    <source>
        <dbReference type="SAM" id="Coils"/>
    </source>
</evidence>
<feature type="compositionally biased region" description="Basic and acidic residues" evidence="2">
    <location>
        <begin position="273"/>
        <end position="282"/>
    </location>
</feature>
<feature type="coiled-coil region" evidence="1">
    <location>
        <begin position="163"/>
        <end position="197"/>
    </location>
</feature>
<accession>A0A3B1CUN9</accession>
<dbReference type="PANTHER" id="PTHR41259">
    <property type="entry name" value="DOUBLE-STRAND BREAK REPAIR RAD50 ATPASE, PUTATIVE-RELATED"/>
    <property type="match status" value="1"/>
</dbReference>
<dbReference type="AlphaFoldDB" id="A0A3B1CUN9"/>
<gene>
    <name evidence="3" type="ORF">MNBD_NITROSPIRAE03-1907</name>
</gene>
<reference evidence="3" key="1">
    <citation type="submission" date="2018-06" db="EMBL/GenBank/DDBJ databases">
        <authorList>
            <person name="Zhirakovskaya E."/>
        </authorList>
    </citation>
    <scope>NUCLEOTIDE SEQUENCE</scope>
</reference>
<dbReference type="Gene3D" id="3.40.50.300">
    <property type="entry name" value="P-loop containing nucleotide triphosphate hydrolases"/>
    <property type="match status" value="1"/>
</dbReference>
<dbReference type="InterPro" id="IPR027417">
    <property type="entry name" value="P-loop_NTPase"/>
</dbReference>
<proteinExistence type="predicted"/>
<dbReference type="EMBL" id="UOGI01000204">
    <property type="protein sequence ID" value="VAX33739.1"/>
    <property type="molecule type" value="Genomic_DNA"/>
</dbReference>
<evidence type="ECO:0000313" key="3">
    <source>
        <dbReference type="EMBL" id="VAX33739.1"/>
    </source>
</evidence>
<evidence type="ECO:0000256" key="2">
    <source>
        <dbReference type="SAM" id="MobiDB-lite"/>
    </source>
</evidence>
<feature type="non-terminal residue" evidence="3">
    <location>
        <position position="1"/>
    </location>
</feature>
<keyword evidence="1" id="KW-0175">Coiled coil</keyword>